<gene>
    <name evidence="1" type="ORF">VFH_VI140040</name>
</gene>
<reference evidence="1 2" key="1">
    <citation type="submission" date="2023-01" db="EMBL/GenBank/DDBJ databases">
        <authorList>
            <person name="Kreplak J."/>
        </authorList>
    </citation>
    <scope>NUCLEOTIDE SEQUENCE [LARGE SCALE GENOMIC DNA]</scope>
</reference>
<organism evidence="1 2">
    <name type="scientific">Vicia faba</name>
    <name type="common">Broad bean</name>
    <name type="synonym">Faba vulgaris</name>
    <dbReference type="NCBI Taxonomy" id="3906"/>
    <lineage>
        <taxon>Eukaryota</taxon>
        <taxon>Viridiplantae</taxon>
        <taxon>Streptophyta</taxon>
        <taxon>Embryophyta</taxon>
        <taxon>Tracheophyta</taxon>
        <taxon>Spermatophyta</taxon>
        <taxon>Magnoliopsida</taxon>
        <taxon>eudicotyledons</taxon>
        <taxon>Gunneridae</taxon>
        <taxon>Pentapetalae</taxon>
        <taxon>rosids</taxon>
        <taxon>fabids</taxon>
        <taxon>Fabales</taxon>
        <taxon>Fabaceae</taxon>
        <taxon>Papilionoideae</taxon>
        <taxon>50 kb inversion clade</taxon>
        <taxon>NPAAA clade</taxon>
        <taxon>Hologalegina</taxon>
        <taxon>IRL clade</taxon>
        <taxon>Fabeae</taxon>
        <taxon>Vicia</taxon>
    </lineage>
</organism>
<dbReference type="Proteomes" id="UP001157006">
    <property type="component" value="Chromosome 6"/>
</dbReference>
<keyword evidence="2" id="KW-1185">Reference proteome</keyword>
<proteinExistence type="predicted"/>
<sequence length="151" mass="18017">MEETTESAKPRRQPWRYAYRRSTIGYKFMIPTLKSLLDLVSNATPDNIETKSRKKVRIGNGLRVAYPIVDDEKEECRQKEKVDHQLIMGNFQLNKSSNRDCRTQREFTSQEEFNYKKLQEESYHLEHHFLFRSYLPQEKCSYSRVDSEAKA</sequence>
<protein>
    <submittedName>
        <fullName evidence="1">Uncharacterized protein</fullName>
    </submittedName>
</protein>
<dbReference type="EMBL" id="OX451741">
    <property type="protein sequence ID" value="CAI8618792.1"/>
    <property type="molecule type" value="Genomic_DNA"/>
</dbReference>
<evidence type="ECO:0000313" key="1">
    <source>
        <dbReference type="EMBL" id="CAI8618792.1"/>
    </source>
</evidence>
<accession>A0AAV1BB92</accession>
<dbReference type="AlphaFoldDB" id="A0AAV1BB92"/>
<name>A0AAV1BB92_VICFA</name>
<evidence type="ECO:0000313" key="2">
    <source>
        <dbReference type="Proteomes" id="UP001157006"/>
    </source>
</evidence>